<sequence>MIITGGTSVFPVEVESALATHSGICRTWWSSKWPTRAGDARCARGGANYSANHKAVPSTEQQVID</sequence>
<dbReference type="AlphaFoldDB" id="A0AAD0KSD6"/>
<protein>
    <submittedName>
        <fullName evidence="1">Uncharacterized protein</fullName>
    </submittedName>
</protein>
<organism evidence="1 2">
    <name type="scientific">Mycobacterium leprae</name>
    <dbReference type="NCBI Taxonomy" id="1769"/>
    <lineage>
        <taxon>Bacteria</taxon>
        <taxon>Bacillati</taxon>
        <taxon>Actinomycetota</taxon>
        <taxon>Actinomycetes</taxon>
        <taxon>Mycobacteriales</taxon>
        <taxon>Mycobacteriaceae</taxon>
        <taxon>Mycobacterium</taxon>
    </lineage>
</organism>
<proteinExistence type="predicted"/>
<accession>A0AAD0KSD6</accession>
<evidence type="ECO:0000313" key="1">
    <source>
        <dbReference type="EMBL" id="AWV47832.1"/>
    </source>
</evidence>
<dbReference type="EMBL" id="CP029543">
    <property type="protein sequence ID" value="AWV47832.1"/>
    <property type="molecule type" value="Genomic_DNA"/>
</dbReference>
<name>A0AAD0KSD6_MYCLR</name>
<gene>
    <name evidence="1" type="ORF">DIJ64_06415</name>
</gene>
<reference evidence="1 2" key="1">
    <citation type="submission" date="2018-05" db="EMBL/GenBank/DDBJ databases">
        <title>Evolution of small genomes with special reference to Mycobacterium leprae.</title>
        <authorList>
            <person name="Mohanty P.S."/>
            <person name="Bansal A.K."/>
            <person name="Gupta U.D."/>
            <person name="Naaz F."/>
            <person name="Dwivedi V.D."/>
            <person name="Singh H."/>
            <person name="Gupta G."/>
            <person name="Sharma S."/>
            <person name="Arora M."/>
        </authorList>
    </citation>
    <scope>NUCLEOTIDE SEQUENCE [LARGE SCALE GENOMIC DNA]</scope>
    <source>
        <strain evidence="1 2">MRHRU-235-G</strain>
    </source>
</reference>
<dbReference type="Proteomes" id="UP000249682">
    <property type="component" value="Chromosome"/>
</dbReference>
<evidence type="ECO:0000313" key="2">
    <source>
        <dbReference type="Proteomes" id="UP000249682"/>
    </source>
</evidence>